<evidence type="ECO:0000313" key="15">
    <source>
        <dbReference type="Proteomes" id="UP001151532"/>
    </source>
</evidence>
<dbReference type="Proteomes" id="UP001151532">
    <property type="component" value="Chromosome 6"/>
</dbReference>
<evidence type="ECO:0000256" key="12">
    <source>
        <dbReference type="RuleBase" id="RU003465"/>
    </source>
</evidence>
<dbReference type="PANTHER" id="PTHR13832">
    <property type="entry name" value="PROTEIN PHOSPHATASE 2C"/>
    <property type="match status" value="1"/>
</dbReference>
<dbReference type="Gene3D" id="3.60.40.10">
    <property type="entry name" value="PPM-type phosphatase domain"/>
    <property type="match status" value="1"/>
</dbReference>
<evidence type="ECO:0000256" key="11">
    <source>
        <dbReference type="ARBA" id="ARBA00048336"/>
    </source>
</evidence>
<dbReference type="SMART" id="SM00332">
    <property type="entry name" value="PP2Cc"/>
    <property type="match status" value="1"/>
</dbReference>
<comment type="similarity">
    <text evidence="3 12">Belongs to the PP2C family.</text>
</comment>
<dbReference type="InterPro" id="IPR001932">
    <property type="entry name" value="PPM-type_phosphatase-like_dom"/>
</dbReference>
<comment type="catalytic activity">
    <reaction evidence="11">
        <text>O-phospho-L-threonyl-[protein] + H2O = L-threonyl-[protein] + phosphate</text>
        <dbReference type="Rhea" id="RHEA:47004"/>
        <dbReference type="Rhea" id="RHEA-COMP:11060"/>
        <dbReference type="Rhea" id="RHEA-COMP:11605"/>
        <dbReference type="ChEBI" id="CHEBI:15377"/>
        <dbReference type="ChEBI" id="CHEBI:30013"/>
        <dbReference type="ChEBI" id="CHEBI:43474"/>
        <dbReference type="ChEBI" id="CHEBI:61977"/>
        <dbReference type="EC" id="3.1.3.16"/>
    </reaction>
</comment>
<keyword evidence="8 12" id="KW-0904">Protein phosphatase</keyword>
<keyword evidence="7" id="KW-0460">Magnesium</keyword>
<dbReference type="InterPro" id="IPR036457">
    <property type="entry name" value="PPM-type-like_dom_sf"/>
</dbReference>
<dbReference type="PROSITE" id="PS51746">
    <property type="entry name" value="PPM_2"/>
    <property type="match status" value="1"/>
</dbReference>
<evidence type="ECO:0000256" key="5">
    <source>
        <dbReference type="ARBA" id="ARBA00022723"/>
    </source>
</evidence>
<comment type="cofactor">
    <cofactor evidence="1">
        <name>Mn(2+)</name>
        <dbReference type="ChEBI" id="CHEBI:29035"/>
    </cofactor>
</comment>
<evidence type="ECO:0000259" key="13">
    <source>
        <dbReference type="PROSITE" id="PS51746"/>
    </source>
</evidence>
<reference evidence="14" key="2">
    <citation type="journal article" date="2023" name="Int. J. Mol. Sci.">
        <title>De Novo Assembly and Annotation of 11 Diverse Shrub Willow (Salix) Genomes Reveals Novel Gene Organization in Sex-Linked Regions.</title>
        <authorList>
            <person name="Hyden B."/>
            <person name="Feng K."/>
            <person name="Yates T.B."/>
            <person name="Jawdy S."/>
            <person name="Cereghino C."/>
            <person name="Smart L.B."/>
            <person name="Muchero W."/>
        </authorList>
    </citation>
    <scope>NUCLEOTIDE SEQUENCE</scope>
    <source>
        <tissue evidence="14">Shoot tip</tissue>
    </source>
</reference>
<dbReference type="InterPro" id="IPR015655">
    <property type="entry name" value="PP2C"/>
</dbReference>
<dbReference type="Pfam" id="PF00481">
    <property type="entry name" value="PP2C"/>
    <property type="match status" value="1"/>
</dbReference>
<proteinExistence type="inferred from homology"/>
<evidence type="ECO:0000256" key="4">
    <source>
        <dbReference type="ARBA" id="ARBA00013081"/>
    </source>
</evidence>
<dbReference type="SUPFAM" id="SSF81606">
    <property type="entry name" value="PP2C-like"/>
    <property type="match status" value="1"/>
</dbReference>
<dbReference type="FunFam" id="3.60.40.10:FF:000004">
    <property type="entry name" value="Probable protein phosphatase 2C 22"/>
    <property type="match status" value="1"/>
</dbReference>
<dbReference type="GO" id="GO:0046872">
    <property type="term" value="F:metal ion binding"/>
    <property type="evidence" value="ECO:0007669"/>
    <property type="project" value="UniProtKB-KW"/>
</dbReference>
<dbReference type="OrthoDB" id="10264738at2759"/>
<dbReference type="EC" id="3.1.3.16" evidence="4"/>
<dbReference type="GO" id="GO:0005737">
    <property type="term" value="C:cytoplasm"/>
    <property type="evidence" value="ECO:0007669"/>
    <property type="project" value="UniProtKB-ARBA"/>
</dbReference>
<dbReference type="EMBL" id="JAPFFK010000017">
    <property type="protein sequence ID" value="KAJ6697903.1"/>
    <property type="molecule type" value="Genomic_DNA"/>
</dbReference>
<evidence type="ECO:0000256" key="10">
    <source>
        <dbReference type="ARBA" id="ARBA00047761"/>
    </source>
</evidence>
<dbReference type="PROSITE" id="PS01032">
    <property type="entry name" value="PPM_1"/>
    <property type="match status" value="1"/>
</dbReference>
<reference evidence="14" key="1">
    <citation type="submission" date="2022-11" db="EMBL/GenBank/DDBJ databases">
        <authorList>
            <person name="Hyden B.L."/>
            <person name="Feng K."/>
            <person name="Yates T."/>
            <person name="Jawdy S."/>
            <person name="Smart L.B."/>
            <person name="Muchero W."/>
        </authorList>
    </citation>
    <scope>NUCLEOTIDE SEQUENCE</scope>
    <source>
        <tissue evidence="14">Shoot tip</tissue>
    </source>
</reference>
<evidence type="ECO:0000256" key="1">
    <source>
        <dbReference type="ARBA" id="ARBA00001936"/>
    </source>
</evidence>
<evidence type="ECO:0000256" key="8">
    <source>
        <dbReference type="ARBA" id="ARBA00022912"/>
    </source>
</evidence>
<keyword evidence="9" id="KW-0464">Manganese</keyword>
<feature type="domain" description="PPM-type phosphatase" evidence="13">
    <location>
        <begin position="83"/>
        <end position="348"/>
    </location>
</feature>
<protein>
    <recommendedName>
        <fullName evidence="4">protein-serine/threonine phosphatase</fullName>
        <ecNumber evidence="4">3.1.3.16</ecNumber>
    </recommendedName>
</protein>
<evidence type="ECO:0000256" key="3">
    <source>
        <dbReference type="ARBA" id="ARBA00006702"/>
    </source>
</evidence>
<comment type="cofactor">
    <cofactor evidence="2">
        <name>Mg(2+)</name>
        <dbReference type="ChEBI" id="CHEBI:18420"/>
    </cofactor>
</comment>
<evidence type="ECO:0000256" key="9">
    <source>
        <dbReference type="ARBA" id="ARBA00023211"/>
    </source>
</evidence>
<sequence>MEGNNGSSGESNCRPPIPLSAAAATATTTTSCRQCFSIDNVPVSCKKTLVRHQSLVKTKTLDIPVKPNLGAESHDADFVPIVRSGAWTDIGFRSSMEDVYICADNFMSDYGLKNATDGPNAFYGVFDGHGGKHAADFARYHLPRFIAEDEDFPVEVERVIASAFLQTDSAFAKACSLDAALASGTTALAALVVGRLLVVANVGDCRAVLCRRGNAIDMSNDHKPSCSKERKRIEASGGYVYDGYLNGLLNVARALGDWHMEGLKVSDSDGGPLSAEPELMTRQLTEEDEFIIIGCDGIWDVFRSQNAVDFARRRLQEHNDPVMCSKDLVDEALKRKSGDNLAVIVVCFQSEPPRNLIAPRPRVHRSISADGLKGVAELLG</sequence>
<name>A0A9Q0Q0S5_SALPP</name>
<keyword evidence="15" id="KW-1185">Reference proteome</keyword>
<gene>
    <name evidence="14" type="ORF">OIU79_011457</name>
</gene>
<dbReference type="GO" id="GO:0004722">
    <property type="term" value="F:protein serine/threonine phosphatase activity"/>
    <property type="evidence" value="ECO:0007669"/>
    <property type="project" value="UniProtKB-EC"/>
</dbReference>
<evidence type="ECO:0000256" key="7">
    <source>
        <dbReference type="ARBA" id="ARBA00022842"/>
    </source>
</evidence>
<evidence type="ECO:0000256" key="2">
    <source>
        <dbReference type="ARBA" id="ARBA00001946"/>
    </source>
</evidence>
<organism evidence="14 15">
    <name type="scientific">Salix purpurea</name>
    <name type="common">Purple osier willow</name>
    <dbReference type="NCBI Taxonomy" id="77065"/>
    <lineage>
        <taxon>Eukaryota</taxon>
        <taxon>Viridiplantae</taxon>
        <taxon>Streptophyta</taxon>
        <taxon>Embryophyta</taxon>
        <taxon>Tracheophyta</taxon>
        <taxon>Spermatophyta</taxon>
        <taxon>Magnoliopsida</taxon>
        <taxon>eudicotyledons</taxon>
        <taxon>Gunneridae</taxon>
        <taxon>Pentapetalae</taxon>
        <taxon>rosids</taxon>
        <taxon>fabids</taxon>
        <taxon>Malpighiales</taxon>
        <taxon>Salicaceae</taxon>
        <taxon>Saliceae</taxon>
        <taxon>Salix</taxon>
    </lineage>
</organism>
<evidence type="ECO:0000256" key="6">
    <source>
        <dbReference type="ARBA" id="ARBA00022801"/>
    </source>
</evidence>
<dbReference type="GO" id="GO:0005634">
    <property type="term" value="C:nucleus"/>
    <property type="evidence" value="ECO:0007669"/>
    <property type="project" value="UniProtKB-ARBA"/>
</dbReference>
<dbReference type="InterPro" id="IPR000222">
    <property type="entry name" value="PP2C_BS"/>
</dbReference>
<evidence type="ECO:0000313" key="14">
    <source>
        <dbReference type="EMBL" id="KAJ6697903.1"/>
    </source>
</evidence>
<keyword evidence="6 12" id="KW-0378">Hydrolase</keyword>
<dbReference type="CDD" id="cd00143">
    <property type="entry name" value="PP2Cc"/>
    <property type="match status" value="1"/>
</dbReference>
<comment type="catalytic activity">
    <reaction evidence="10">
        <text>O-phospho-L-seryl-[protein] + H2O = L-seryl-[protein] + phosphate</text>
        <dbReference type="Rhea" id="RHEA:20629"/>
        <dbReference type="Rhea" id="RHEA-COMP:9863"/>
        <dbReference type="Rhea" id="RHEA-COMP:11604"/>
        <dbReference type="ChEBI" id="CHEBI:15377"/>
        <dbReference type="ChEBI" id="CHEBI:29999"/>
        <dbReference type="ChEBI" id="CHEBI:43474"/>
        <dbReference type="ChEBI" id="CHEBI:83421"/>
        <dbReference type="EC" id="3.1.3.16"/>
    </reaction>
</comment>
<accession>A0A9Q0Q0S5</accession>
<dbReference type="PANTHER" id="PTHR13832:SF790">
    <property type="entry name" value="PROTEIN PHOSPHATASE 2C 22-RELATED"/>
    <property type="match status" value="1"/>
</dbReference>
<comment type="caution">
    <text evidence="14">The sequence shown here is derived from an EMBL/GenBank/DDBJ whole genome shotgun (WGS) entry which is preliminary data.</text>
</comment>
<dbReference type="AlphaFoldDB" id="A0A9Q0Q0S5"/>
<keyword evidence="5" id="KW-0479">Metal-binding</keyword>